<dbReference type="EMBL" id="FOMG01000029">
    <property type="protein sequence ID" value="SFD28417.1"/>
    <property type="molecule type" value="Genomic_DNA"/>
</dbReference>
<organism evidence="2 3">
    <name type="scientific">Clostridium uliginosum</name>
    <dbReference type="NCBI Taxonomy" id="119641"/>
    <lineage>
        <taxon>Bacteria</taxon>
        <taxon>Bacillati</taxon>
        <taxon>Bacillota</taxon>
        <taxon>Clostridia</taxon>
        <taxon>Eubacteriales</taxon>
        <taxon>Clostridiaceae</taxon>
        <taxon>Clostridium</taxon>
    </lineage>
</organism>
<evidence type="ECO:0000256" key="1">
    <source>
        <dbReference type="SAM" id="Phobius"/>
    </source>
</evidence>
<feature type="transmembrane region" description="Helical" evidence="1">
    <location>
        <begin position="100"/>
        <end position="119"/>
    </location>
</feature>
<feature type="transmembrane region" description="Helical" evidence="1">
    <location>
        <begin position="76"/>
        <end position="94"/>
    </location>
</feature>
<gene>
    <name evidence="2" type="ORF">SAMN05421842_12943</name>
</gene>
<feature type="transmembrane region" description="Helical" evidence="1">
    <location>
        <begin position="52"/>
        <end position="69"/>
    </location>
</feature>
<dbReference type="AlphaFoldDB" id="A0A1I1R2I0"/>
<keyword evidence="1" id="KW-0812">Transmembrane</keyword>
<keyword evidence="3" id="KW-1185">Reference proteome</keyword>
<feature type="transmembrane region" description="Helical" evidence="1">
    <location>
        <begin position="21"/>
        <end position="46"/>
    </location>
</feature>
<name>A0A1I1R2I0_9CLOT</name>
<protein>
    <submittedName>
        <fullName evidence="2">Uncharacterized protein</fullName>
    </submittedName>
</protein>
<reference evidence="2 3" key="1">
    <citation type="submission" date="2016-10" db="EMBL/GenBank/DDBJ databases">
        <authorList>
            <person name="de Groot N.N."/>
        </authorList>
    </citation>
    <scope>NUCLEOTIDE SEQUENCE [LARGE SCALE GENOMIC DNA]</scope>
    <source>
        <strain evidence="2 3">DSM 12992</strain>
    </source>
</reference>
<evidence type="ECO:0000313" key="2">
    <source>
        <dbReference type="EMBL" id="SFD28417.1"/>
    </source>
</evidence>
<proteinExistence type="predicted"/>
<evidence type="ECO:0000313" key="3">
    <source>
        <dbReference type="Proteomes" id="UP000199263"/>
    </source>
</evidence>
<keyword evidence="1" id="KW-1133">Transmembrane helix</keyword>
<accession>A0A1I1R2I0</accession>
<dbReference type="RefSeq" id="WP_090093659.1">
    <property type="nucleotide sequence ID" value="NZ_FOMG01000029.1"/>
</dbReference>
<sequence length="123" mass="14284">MKRDYILINGKKLDIPNWGKWAILYLVYNITILAIHTAIITVGIHIGVEPAIMRQVAYYIDAFIILTFIHDLAPKFKKTFSMFISFFAIFFYVAEYNLQASLPAIIFIAIIILYNILLYKKFA</sequence>
<keyword evidence="1" id="KW-0472">Membrane</keyword>
<dbReference type="Proteomes" id="UP000199263">
    <property type="component" value="Unassembled WGS sequence"/>
</dbReference>